<proteinExistence type="predicted"/>
<evidence type="ECO:0000256" key="1">
    <source>
        <dbReference type="ARBA" id="ARBA00022750"/>
    </source>
</evidence>
<name>A0A2N9ENC0_FAGSY</name>
<protein>
    <submittedName>
        <fullName evidence="5">Uncharacterized protein</fullName>
    </submittedName>
</protein>
<feature type="region of interest" description="Disordered" evidence="2">
    <location>
        <begin position="215"/>
        <end position="259"/>
    </location>
</feature>
<keyword evidence="1" id="KW-0378">Hydrolase</keyword>
<keyword evidence="1" id="KW-0645">Protease</keyword>
<dbReference type="CDD" id="cd09272">
    <property type="entry name" value="RNase_HI_RT_Ty1"/>
    <property type="match status" value="1"/>
</dbReference>
<accession>A0A2N9ENC0</accession>
<organism evidence="5">
    <name type="scientific">Fagus sylvatica</name>
    <name type="common">Beechnut</name>
    <dbReference type="NCBI Taxonomy" id="28930"/>
    <lineage>
        <taxon>Eukaryota</taxon>
        <taxon>Viridiplantae</taxon>
        <taxon>Streptophyta</taxon>
        <taxon>Embryophyta</taxon>
        <taxon>Tracheophyta</taxon>
        <taxon>Spermatophyta</taxon>
        <taxon>Magnoliopsida</taxon>
        <taxon>eudicotyledons</taxon>
        <taxon>Gunneridae</taxon>
        <taxon>Pentapetalae</taxon>
        <taxon>rosids</taxon>
        <taxon>fabids</taxon>
        <taxon>Fagales</taxon>
        <taxon>Fagaceae</taxon>
        <taxon>Fagus</taxon>
    </lineage>
</organism>
<reference evidence="5" key="1">
    <citation type="submission" date="2018-02" db="EMBL/GenBank/DDBJ databases">
        <authorList>
            <person name="Cohen D.B."/>
            <person name="Kent A.D."/>
        </authorList>
    </citation>
    <scope>NUCLEOTIDE SEQUENCE</scope>
</reference>
<dbReference type="PANTHER" id="PTHR11439:SF455">
    <property type="entry name" value="RLK (RECEPTOR-LIKE PROTEIN KINASE) 8, PUTATIVE-RELATED"/>
    <property type="match status" value="1"/>
</dbReference>
<dbReference type="Pfam" id="PF14223">
    <property type="entry name" value="Retrotran_gag_2"/>
    <property type="match status" value="1"/>
</dbReference>
<evidence type="ECO:0000259" key="3">
    <source>
        <dbReference type="Pfam" id="PF07727"/>
    </source>
</evidence>
<evidence type="ECO:0000259" key="4">
    <source>
        <dbReference type="Pfam" id="PF22936"/>
    </source>
</evidence>
<dbReference type="EMBL" id="OIVN01000197">
    <property type="protein sequence ID" value="SPC76074.1"/>
    <property type="molecule type" value="Genomic_DNA"/>
</dbReference>
<dbReference type="AlphaFoldDB" id="A0A2N9ENC0"/>
<feature type="region of interest" description="Disordered" evidence="2">
    <location>
        <begin position="485"/>
        <end position="514"/>
    </location>
</feature>
<dbReference type="InterPro" id="IPR054722">
    <property type="entry name" value="PolX-like_BBD"/>
</dbReference>
<keyword evidence="1" id="KW-0064">Aspartyl protease</keyword>
<evidence type="ECO:0000313" key="5">
    <source>
        <dbReference type="EMBL" id="SPC76074.1"/>
    </source>
</evidence>
<dbReference type="InterPro" id="IPR013103">
    <property type="entry name" value="RVT_2"/>
</dbReference>
<gene>
    <name evidence="5" type="ORF">FSB_LOCUS3956</name>
</gene>
<sequence length="1109" mass="123413">MEAINSSAGAVVPSHSGFMSIKLDRTNYPLWLAQIVPILKSKNLMGFVTGTNPCPPEFKRNTDGTVTTEVDPRYATWHQQDQMILSWINNSLSPTVLSTVARFTSSQATWSSLEKRYASQSKNRILQLRHDLLTVKGEGLSISDFVDKINQIADNLALAGKPVDDDELVNIILNNVGPAYEVTVSSAQARDTSISYDDLVALLLNAEMRLKAQQTPSLEASPTAMYAPKATQSNNRGRNSVHHRGSNMRGRGPSGFRRNQNCGHSALDCYQRMNHAYEGRIPTQKLTAMAATASSNIPSTTWISDSGASNHITADLTNLAIHNEYQGKDHVAVGNGAGLTIAHTGSSKFTCGSSTFALKNILHCPSIAANLLSIYQFTRDNNCYFVFYSDCFYVKDVKTGKTLFRGKSEHGLYPFRIHTQISTKSGRPFALVGVRVSVPIWHSRLGHPANNTLSHLISNKCLLMHETASPNFNSPLEIVTEPLPHIPLASTGSPNTTIPPPDPPTQNPPNVPTTSITPTTNILITPPIITEPTQPNTTPIPNPIITETSPPTTNPHPMVTRSQAGISKPNPKYALNVTYDPTLLEPTCYTQAAKYEEWRKAMGVEFNALQQSGTWSLVPPTSDMNILPNKWVFKIKKRSDGTIERYKARLVANGYHQQEGIDYTETFSPVVKHSTIRIILALAVHHKWPIRQLDVQNAFLHGILSEEVYMRQPSGFIDPNYPNHVCKLHKSLYGLKQAPRQWFTRFSDYLEELGFCTSSSHISSLIQNLGRLFSMKDLGPLHYFLGLEAVYSTTGLHLTQTKYTMDLLFRTKFQDVKPISSPATAGKKLSLYDGDPLSDPTEFRSVVGALQYLTLTRPDICFAVNQVCQFLHQPTTNHWTAVKRILRYLKDTPDHGLFYQPGSLMLEAYSDADYAGCPDDRHSTGGYCVYLGHNPISWSAKKQRTVSRSSTEAEYRQLAYTAAELSWIRSLFKDLGVCLSTPRIWCDNISSISLASNPVFHARTKHLEVDYHYVRDKVVRKELEVCYISTTDQVADIFTKGLSKSRFLLLTNKLMVRSRPISLRGCDNHGKSAFKSNSNTTTYDSQSDMISTENRTPAVPAVYPTMILS</sequence>
<evidence type="ECO:0000256" key="2">
    <source>
        <dbReference type="SAM" id="MobiDB-lite"/>
    </source>
</evidence>
<dbReference type="SUPFAM" id="SSF56672">
    <property type="entry name" value="DNA/RNA polymerases"/>
    <property type="match status" value="1"/>
</dbReference>
<feature type="domain" description="Retrovirus-related Pol polyprotein from transposon TNT 1-94-like beta-barrel" evidence="4">
    <location>
        <begin position="302"/>
        <end position="379"/>
    </location>
</feature>
<dbReference type="PANTHER" id="PTHR11439">
    <property type="entry name" value="GAG-POL-RELATED RETROTRANSPOSON"/>
    <property type="match status" value="1"/>
</dbReference>
<dbReference type="Pfam" id="PF22936">
    <property type="entry name" value="Pol_BBD"/>
    <property type="match status" value="1"/>
</dbReference>
<feature type="compositionally biased region" description="Pro residues" evidence="2">
    <location>
        <begin position="497"/>
        <end position="511"/>
    </location>
</feature>
<dbReference type="InterPro" id="IPR043502">
    <property type="entry name" value="DNA/RNA_pol_sf"/>
</dbReference>
<dbReference type="Pfam" id="PF07727">
    <property type="entry name" value="RVT_2"/>
    <property type="match status" value="1"/>
</dbReference>
<dbReference type="GO" id="GO:0004190">
    <property type="term" value="F:aspartic-type endopeptidase activity"/>
    <property type="evidence" value="ECO:0007669"/>
    <property type="project" value="UniProtKB-KW"/>
</dbReference>
<feature type="domain" description="Reverse transcriptase Ty1/copia-type" evidence="3">
    <location>
        <begin position="614"/>
        <end position="759"/>
    </location>
</feature>